<organism evidence="1 2">
    <name type="scientific">Acorus gramineus</name>
    <name type="common">Dwarf sweet flag</name>
    <dbReference type="NCBI Taxonomy" id="55184"/>
    <lineage>
        <taxon>Eukaryota</taxon>
        <taxon>Viridiplantae</taxon>
        <taxon>Streptophyta</taxon>
        <taxon>Embryophyta</taxon>
        <taxon>Tracheophyta</taxon>
        <taxon>Spermatophyta</taxon>
        <taxon>Magnoliopsida</taxon>
        <taxon>Liliopsida</taxon>
        <taxon>Acoraceae</taxon>
        <taxon>Acorus</taxon>
    </lineage>
</organism>
<dbReference type="EMBL" id="JAUJYN010000003">
    <property type="protein sequence ID" value="KAK1276482.1"/>
    <property type="molecule type" value="Genomic_DNA"/>
</dbReference>
<accession>A0AAV9BJB8</accession>
<comment type="caution">
    <text evidence="1">The sequence shown here is derived from an EMBL/GenBank/DDBJ whole genome shotgun (WGS) entry which is preliminary data.</text>
</comment>
<evidence type="ECO:0000313" key="2">
    <source>
        <dbReference type="Proteomes" id="UP001179952"/>
    </source>
</evidence>
<reference evidence="1" key="1">
    <citation type="journal article" date="2023" name="Nat. Commun.">
        <title>Diploid and tetraploid genomes of Acorus and the evolution of monocots.</title>
        <authorList>
            <person name="Ma L."/>
            <person name="Liu K.W."/>
            <person name="Li Z."/>
            <person name="Hsiao Y.Y."/>
            <person name="Qi Y."/>
            <person name="Fu T."/>
            <person name="Tang G.D."/>
            <person name="Zhang D."/>
            <person name="Sun W.H."/>
            <person name="Liu D.K."/>
            <person name="Li Y."/>
            <person name="Chen G.Z."/>
            <person name="Liu X.D."/>
            <person name="Liao X.Y."/>
            <person name="Jiang Y.T."/>
            <person name="Yu X."/>
            <person name="Hao Y."/>
            <person name="Huang J."/>
            <person name="Zhao X.W."/>
            <person name="Ke S."/>
            <person name="Chen Y.Y."/>
            <person name="Wu W.L."/>
            <person name="Hsu J.L."/>
            <person name="Lin Y.F."/>
            <person name="Huang M.D."/>
            <person name="Li C.Y."/>
            <person name="Huang L."/>
            <person name="Wang Z.W."/>
            <person name="Zhao X."/>
            <person name="Zhong W.Y."/>
            <person name="Peng D.H."/>
            <person name="Ahmad S."/>
            <person name="Lan S."/>
            <person name="Zhang J.S."/>
            <person name="Tsai W.C."/>
            <person name="Van de Peer Y."/>
            <person name="Liu Z.J."/>
        </authorList>
    </citation>
    <scope>NUCLEOTIDE SEQUENCE</scope>
    <source>
        <strain evidence="1">SCP</strain>
    </source>
</reference>
<gene>
    <name evidence="1" type="ORF">QJS04_geneDACA020817</name>
</gene>
<dbReference type="Proteomes" id="UP001179952">
    <property type="component" value="Unassembled WGS sequence"/>
</dbReference>
<dbReference type="AlphaFoldDB" id="A0AAV9BJB8"/>
<proteinExistence type="predicted"/>
<protein>
    <submittedName>
        <fullName evidence="1">Uncharacterized protein</fullName>
    </submittedName>
</protein>
<name>A0AAV9BJB8_ACOGR</name>
<reference evidence="1" key="2">
    <citation type="submission" date="2023-06" db="EMBL/GenBank/DDBJ databases">
        <authorList>
            <person name="Ma L."/>
            <person name="Liu K.-W."/>
            <person name="Li Z."/>
            <person name="Hsiao Y.-Y."/>
            <person name="Qi Y."/>
            <person name="Fu T."/>
            <person name="Tang G."/>
            <person name="Zhang D."/>
            <person name="Sun W.-H."/>
            <person name="Liu D.-K."/>
            <person name="Li Y."/>
            <person name="Chen G.-Z."/>
            <person name="Liu X.-D."/>
            <person name="Liao X.-Y."/>
            <person name="Jiang Y.-T."/>
            <person name="Yu X."/>
            <person name="Hao Y."/>
            <person name="Huang J."/>
            <person name="Zhao X.-W."/>
            <person name="Ke S."/>
            <person name="Chen Y.-Y."/>
            <person name="Wu W.-L."/>
            <person name="Hsu J.-L."/>
            <person name="Lin Y.-F."/>
            <person name="Huang M.-D."/>
            <person name="Li C.-Y."/>
            <person name="Huang L."/>
            <person name="Wang Z.-W."/>
            <person name="Zhao X."/>
            <person name="Zhong W.-Y."/>
            <person name="Peng D.-H."/>
            <person name="Ahmad S."/>
            <person name="Lan S."/>
            <person name="Zhang J.-S."/>
            <person name="Tsai W.-C."/>
            <person name="Van De Peer Y."/>
            <person name="Liu Z.-J."/>
        </authorList>
    </citation>
    <scope>NUCLEOTIDE SEQUENCE</scope>
    <source>
        <strain evidence="1">SCP</strain>
        <tissue evidence="1">Leaves</tissue>
    </source>
</reference>
<evidence type="ECO:0000313" key="1">
    <source>
        <dbReference type="EMBL" id="KAK1276482.1"/>
    </source>
</evidence>
<sequence>MGGNSSSVRKGIHTDYRTEFSQISLENAFSSSTDLPLPVFNNPFDSPICPIAPLDLLPSQRSRCTSKRLRSWYNNLLESGGTVQE</sequence>
<keyword evidence="2" id="KW-1185">Reference proteome</keyword>